<dbReference type="SUPFAM" id="SSF51905">
    <property type="entry name" value="FAD/NAD(P)-binding domain"/>
    <property type="match status" value="1"/>
</dbReference>
<organism evidence="3">
    <name type="scientific">Lyngbya confervoides BDU141951</name>
    <dbReference type="NCBI Taxonomy" id="1574623"/>
    <lineage>
        <taxon>Bacteria</taxon>
        <taxon>Bacillati</taxon>
        <taxon>Cyanobacteriota</taxon>
        <taxon>Cyanophyceae</taxon>
        <taxon>Oscillatoriophycideae</taxon>
        <taxon>Oscillatoriales</taxon>
        <taxon>Microcoleaceae</taxon>
        <taxon>Lyngbya</taxon>
    </lineage>
</organism>
<evidence type="ECO:0000313" key="3">
    <source>
        <dbReference type="EMBL" id="NEV67771.1"/>
    </source>
</evidence>
<dbReference type="GO" id="GO:0016491">
    <property type="term" value="F:oxidoreductase activity"/>
    <property type="evidence" value="ECO:0007669"/>
    <property type="project" value="UniProtKB-KW"/>
</dbReference>
<dbReference type="GO" id="GO:0005737">
    <property type="term" value="C:cytoplasm"/>
    <property type="evidence" value="ECO:0007669"/>
    <property type="project" value="TreeGrafter"/>
</dbReference>
<protein>
    <submittedName>
        <fullName evidence="3">FAD-binding oxidoreductase</fullName>
    </submittedName>
</protein>
<dbReference type="Gene3D" id="3.50.50.60">
    <property type="entry name" value="FAD/NAD(P)-binding domain"/>
    <property type="match status" value="1"/>
</dbReference>
<dbReference type="InterPro" id="IPR006076">
    <property type="entry name" value="FAD-dep_OxRdtase"/>
</dbReference>
<comment type="caution">
    <text evidence="3">The sequence shown here is derived from an EMBL/GenBank/DDBJ whole genome shotgun (WGS) entry which is preliminary data.</text>
</comment>
<name>A0A0C1UQ50_9CYAN</name>
<dbReference type="AlphaFoldDB" id="A0A0C1UQ50"/>
<proteinExistence type="predicted"/>
<dbReference type="Pfam" id="PF01266">
    <property type="entry name" value="DAO"/>
    <property type="match status" value="1"/>
</dbReference>
<gene>
    <name evidence="3" type="ORF">QQ91_011650</name>
</gene>
<sequence>MARIVIIGCGVVGAAIAYELSRTTSHTLTVLEQHSPAEGATGAALGIAMGVISHKVKGRNWRLREASLRRYPTLLSELAELGQPVPHNSQGILSLCFEAESLPRWQSLQAIRQRQGWPLEIWSPDQVAAACPHLSLDQVVAGIYSPQDLQIMPAAFTQALINAAQQQGAELQTDTAVVGFEQEGDRVQAVQTASQTYPADVVIVTAGLGSERLAGKLDQMLPMMPVLGQGLRIQMPEGLGDASFQPVINGDDVHLVPMGDRVYGVAATVEFPPDGERSPLPEAAAIEAVWQAAIEYCPALKAGNILSTWYGLRPRPQGQAAPVIQPMEGIRNGILATGHYRNGVLLAPATALKVQELLQAILDNDSSMSPSR</sequence>
<dbReference type="PANTHER" id="PTHR13847">
    <property type="entry name" value="SARCOSINE DEHYDROGENASE-RELATED"/>
    <property type="match status" value="1"/>
</dbReference>
<dbReference type="Gene3D" id="3.30.9.10">
    <property type="entry name" value="D-Amino Acid Oxidase, subunit A, domain 2"/>
    <property type="match status" value="1"/>
</dbReference>
<dbReference type="SUPFAM" id="SSF54373">
    <property type="entry name" value="FAD-linked reductases, C-terminal domain"/>
    <property type="match status" value="1"/>
</dbReference>
<evidence type="ECO:0000256" key="1">
    <source>
        <dbReference type="ARBA" id="ARBA00023002"/>
    </source>
</evidence>
<reference evidence="3" key="2">
    <citation type="journal article" date="2015" name="Genome Announc.">
        <title>Draft Genome Sequence of Filamentous Marine Cyanobacterium Lyngbya confervoides Strain BDU141951.</title>
        <authorList>
            <person name="Chandrababunaidu M.M."/>
            <person name="Sen D."/>
            <person name="Tripathy S."/>
        </authorList>
    </citation>
    <scope>NUCLEOTIDE SEQUENCE</scope>
    <source>
        <strain evidence="3">BDU141951</strain>
    </source>
</reference>
<reference evidence="3" key="1">
    <citation type="submission" date="2014-11" db="EMBL/GenBank/DDBJ databases">
        <authorList>
            <person name="Malar M.C."/>
            <person name="Sen D."/>
            <person name="Tripathy S."/>
        </authorList>
    </citation>
    <scope>NUCLEOTIDE SEQUENCE</scope>
    <source>
        <strain evidence="3">BDU141951</strain>
    </source>
</reference>
<keyword evidence="1" id="KW-0560">Oxidoreductase</keyword>
<dbReference type="InterPro" id="IPR036188">
    <property type="entry name" value="FAD/NAD-bd_sf"/>
</dbReference>
<accession>A0A0C1UQ50</accession>
<reference evidence="3" key="3">
    <citation type="submission" date="2020-02" db="EMBL/GenBank/DDBJ databases">
        <authorList>
            <person name="Sarangi A.N."/>
            <person name="Ghosh S."/>
            <person name="Mukherjee M."/>
            <person name="Tripathy S."/>
        </authorList>
    </citation>
    <scope>NUCLEOTIDE SEQUENCE</scope>
    <source>
        <strain evidence="3">BDU141951</strain>
    </source>
</reference>
<dbReference type="PANTHER" id="PTHR13847:SF289">
    <property type="entry name" value="GLYCINE OXIDASE"/>
    <property type="match status" value="1"/>
</dbReference>
<dbReference type="EMBL" id="JTHE02000003">
    <property type="protein sequence ID" value="NEV67771.1"/>
    <property type="molecule type" value="Genomic_DNA"/>
</dbReference>
<feature type="domain" description="FAD dependent oxidoreductase" evidence="2">
    <location>
        <begin position="3"/>
        <end position="354"/>
    </location>
</feature>
<evidence type="ECO:0000259" key="2">
    <source>
        <dbReference type="Pfam" id="PF01266"/>
    </source>
</evidence>